<dbReference type="RefSeq" id="WP_036638507.1">
    <property type="nucleotide sequence ID" value="NZ_JFZB01000024.1"/>
</dbReference>
<dbReference type="Gene3D" id="3.10.290.30">
    <property type="entry name" value="MM3350-like"/>
    <property type="match status" value="1"/>
</dbReference>
<dbReference type="OrthoDB" id="9816539at2"/>
<dbReference type="PANTHER" id="PTHR41878:SF1">
    <property type="entry name" value="TNPR PROTEIN"/>
    <property type="match status" value="1"/>
</dbReference>
<comment type="caution">
    <text evidence="2">The sequence shown here is derived from an EMBL/GenBank/DDBJ whole genome shotgun (WGS) entry which is preliminary data.</text>
</comment>
<dbReference type="AlphaFoldDB" id="A0A086XTL9"/>
<evidence type="ECO:0000313" key="3">
    <source>
        <dbReference type="Proteomes" id="UP000028824"/>
    </source>
</evidence>
<evidence type="ECO:0000313" key="2">
    <source>
        <dbReference type="EMBL" id="KFI25369.1"/>
    </source>
</evidence>
<dbReference type="EMBL" id="JFZB01000024">
    <property type="protein sequence ID" value="KFI25369.1"/>
    <property type="molecule type" value="Genomic_DNA"/>
</dbReference>
<reference evidence="2 3" key="1">
    <citation type="submission" date="2014-03" db="EMBL/GenBank/DDBJ databases">
        <title>Genome of Paenirhodobacter enshiensis DW2-9.</title>
        <authorList>
            <person name="Wang D."/>
            <person name="Wang G."/>
        </authorList>
    </citation>
    <scope>NUCLEOTIDE SEQUENCE [LARGE SCALE GENOMIC DNA]</scope>
    <source>
        <strain evidence="2 3">DW2-9</strain>
    </source>
</reference>
<dbReference type="STRING" id="1105367.CG50_05690"/>
<dbReference type="InterPro" id="IPR024047">
    <property type="entry name" value="MM3350-like_sf"/>
</dbReference>
<evidence type="ECO:0000259" key="1">
    <source>
        <dbReference type="Pfam" id="PF07929"/>
    </source>
</evidence>
<organism evidence="2 3">
    <name type="scientific">Paenirhodobacter enshiensis</name>
    <dbReference type="NCBI Taxonomy" id="1105367"/>
    <lineage>
        <taxon>Bacteria</taxon>
        <taxon>Pseudomonadati</taxon>
        <taxon>Pseudomonadota</taxon>
        <taxon>Alphaproteobacteria</taxon>
        <taxon>Rhodobacterales</taxon>
        <taxon>Rhodobacter group</taxon>
        <taxon>Paenirhodobacter</taxon>
    </lineage>
</organism>
<accession>A0A086XTL9</accession>
<dbReference type="Pfam" id="PF07929">
    <property type="entry name" value="PRiA4_ORF3"/>
    <property type="match status" value="1"/>
</dbReference>
<dbReference type="eggNOG" id="COG4974">
    <property type="taxonomic scope" value="Bacteria"/>
</dbReference>
<feature type="domain" description="Plasmid pRiA4b Orf3-like" evidence="1">
    <location>
        <begin position="5"/>
        <end position="171"/>
    </location>
</feature>
<gene>
    <name evidence="2" type="ORF">CG50_05690</name>
</gene>
<protein>
    <recommendedName>
        <fullName evidence="1">Plasmid pRiA4b Orf3-like domain-containing protein</fullName>
    </recommendedName>
</protein>
<name>A0A086XTL9_9RHOB</name>
<dbReference type="SUPFAM" id="SSF159941">
    <property type="entry name" value="MM3350-like"/>
    <property type="match status" value="1"/>
</dbReference>
<sequence>MTLVARLKVTLSDVEPQVLRRFDVPLKIKLNRLHEVIQAAMGWTDSHLYEFRAGGVGWGVPDPDGYYDGPLPANKTSLLDVLEDVGTKTIHYIYDFGDNWHHVIKVEKIDDAMPGADYPRLVRAIGACPPEDVGGFPGYADFLEAMADPEHEEHDRMLEWYGGKFDPDEAEIGHILDNFERLAKKWAPKPRKPKAAPRSL</sequence>
<keyword evidence="3" id="KW-1185">Reference proteome</keyword>
<proteinExistence type="predicted"/>
<dbReference type="InterPro" id="IPR012912">
    <property type="entry name" value="Plasmid_pRiA4b_Orf3-like"/>
</dbReference>
<dbReference type="Proteomes" id="UP000028824">
    <property type="component" value="Unassembled WGS sequence"/>
</dbReference>
<dbReference type="PANTHER" id="PTHR41878">
    <property type="entry name" value="LEXA REPRESSOR-RELATED"/>
    <property type="match status" value="1"/>
</dbReference>